<feature type="region of interest" description="Disordered" evidence="2">
    <location>
        <begin position="440"/>
        <end position="465"/>
    </location>
</feature>
<keyword evidence="1" id="KW-0175">Coiled coil</keyword>
<feature type="compositionally biased region" description="Low complexity" evidence="2">
    <location>
        <begin position="454"/>
        <end position="465"/>
    </location>
</feature>
<dbReference type="PANTHER" id="PTHR28651">
    <property type="entry name" value="TRANSMEMBRANE PROTEIN 232"/>
    <property type="match status" value="1"/>
</dbReference>
<reference evidence="4" key="1">
    <citation type="submission" date="2025-08" db="UniProtKB">
        <authorList>
            <consortium name="RefSeq"/>
        </authorList>
    </citation>
    <scope>IDENTIFICATION</scope>
</reference>
<accession>A0A6J2UWJ0</accession>
<keyword evidence="4" id="KW-0812">Transmembrane</keyword>
<evidence type="ECO:0000256" key="2">
    <source>
        <dbReference type="SAM" id="MobiDB-lite"/>
    </source>
</evidence>
<dbReference type="Pfam" id="PF15877">
    <property type="entry name" value="TMEM232"/>
    <property type="match status" value="1"/>
</dbReference>
<dbReference type="Proteomes" id="UP000504632">
    <property type="component" value="Chromosome 3"/>
</dbReference>
<evidence type="ECO:0000313" key="4">
    <source>
        <dbReference type="RefSeq" id="XP_030623697.1"/>
    </source>
</evidence>
<organism evidence="3 4">
    <name type="scientific">Chanos chanos</name>
    <name type="common">Milkfish</name>
    <name type="synonym">Mugil chanos</name>
    <dbReference type="NCBI Taxonomy" id="29144"/>
    <lineage>
        <taxon>Eukaryota</taxon>
        <taxon>Metazoa</taxon>
        <taxon>Chordata</taxon>
        <taxon>Craniata</taxon>
        <taxon>Vertebrata</taxon>
        <taxon>Euteleostomi</taxon>
        <taxon>Actinopterygii</taxon>
        <taxon>Neopterygii</taxon>
        <taxon>Teleostei</taxon>
        <taxon>Ostariophysi</taxon>
        <taxon>Gonorynchiformes</taxon>
        <taxon>Chanidae</taxon>
        <taxon>Chanos</taxon>
    </lineage>
</organism>
<dbReference type="GeneID" id="115806978"/>
<dbReference type="OrthoDB" id="10016194at2759"/>
<keyword evidence="4" id="KW-0472">Membrane</keyword>
<dbReference type="InterPro" id="IPR031747">
    <property type="entry name" value="TMEM232"/>
</dbReference>
<dbReference type="AlphaFoldDB" id="A0A6J2UWJ0"/>
<dbReference type="PANTHER" id="PTHR28651:SF1">
    <property type="entry name" value="TRANSMEMBRANE PROTEIN 232"/>
    <property type="match status" value="1"/>
</dbReference>
<gene>
    <name evidence="4" type="primary">tmem232</name>
</gene>
<dbReference type="FunCoup" id="A0A6J2UWJ0">
    <property type="interactions" value="23"/>
</dbReference>
<feature type="coiled-coil region" evidence="1">
    <location>
        <begin position="521"/>
        <end position="551"/>
    </location>
</feature>
<dbReference type="RefSeq" id="XP_030623697.1">
    <property type="nucleotide sequence ID" value="XM_030767837.1"/>
</dbReference>
<evidence type="ECO:0000313" key="3">
    <source>
        <dbReference type="Proteomes" id="UP000504632"/>
    </source>
</evidence>
<name>A0A6J2UWJ0_CHACN</name>
<sequence length="579" mass="65140">MPIFNVPVTHCLGIISQTCQRDLQKRLFERKEGRNEMAQKKTVIARCQERRAGLRSMGVGPNVELPRAWIDLLSLGLSCDKIQNESLDALLMSLDQAPVLEDQIPALFFLAESVLLQMCNDTSRKSRLYHDIKILKIGYMVFLRLFLFHMLGNLKGLLQSSRLLSECEACYQPFPDLSFAVHFMLQVGEIVFGLKTSNEGSFEIQMDVQGYEVSPLLWHCLLSWYCVDNSISQPSQVVNHLISLKDSLQQDNWVETGLGLMILGEAAKSSMVCLDILMNFHMAQGQETEGLDEKRLVSHGTSWPWQLEHLYCMVLANICQSSSNAEIKKKALVGKPNSSGLGSSGGLLSVLRQTPPGSNGTRLMLAALKGRGDWRVRCSAMQALVHVCRGPIHQDGLRNAAWLALQDSLHQETDRRVVDAIEFSVPGGMVHDEGLSCPWSRGKAAGQTKPSQQVPSPVKLKSKSPLSTFRAQTSTGVNGHCRFVTTQSEATKQNAYTDFKTRADTELMKIVQDQWQKELQIKMAEEEAIEKEELAKAMKEEEDKFQEIMRKRMEKLKKDTKPYELSRYEKPALNYKTSV</sequence>
<protein>
    <submittedName>
        <fullName evidence="4">Transmembrane protein 232</fullName>
    </submittedName>
</protein>
<proteinExistence type="predicted"/>
<evidence type="ECO:0000256" key="1">
    <source>
        <dbReference type="SAM" id="Coils"/>
    </source>
</evidence>
<dbReference type="CTD" id="642987"/>
<dbReference type="InParanoid" id="A0A6J2UWJ0"/>
<keyword evidence="3" id="KW-1185">Reference proteome</keyword>